<evidence type="ECO:0000313" key="6">
    <source>
        <dbReference type="Proteomes" id="UP000028870"/>
    </source>
</evidence>
<dbReference type="InterPro" id="IPR041522">
    <property type="entry name" value="CdaR_GGDEF"/>
</dbReference>
<dbReference type="Pfam" id="PF13556">
    <property type="entry name" value="HTH_30"/>
    <property type="match status" value="1"/>
</dbReference>
<comment type="caution">
    <text evidence="5">The sequence shown here is derived from an EMBL/GenBank/DDBJ whole genome shotgun (WGS) entry which is preliminary data.</text>
</comment>
<dbReference type="PANTHER" id="PTHR33744">
    <property type="entry name" value="CARBOHYDRATE DIACID REGULATOR"/>
    <property type="match status" value="1"/>
</dbReference>
<proteinExistence type="inferred from homology"/>
<dbReference type="AlphaFoldDB" id="W9ATI2"/>
<dbReference type="Proteomes" id="UP000028870">
    <property type="component" value="Unassembled WGS sequence"/>
</dbReference>
<dbReference type="RefSeq" id="WP_036400647.1">
    <property type="nucleotide sequence ID" value="NZ_CCBB010000003.1"/>
</dbReference>
<gene>
    <name evidence="5" type="ORF">BN977_03874</name>
</gene>
<feature type="domain" description="PucR C-terminal helix-turn-helix" evidence="3">
    <location>
        <begin position="434"/>
        <end position="492"/>
    </location>
</feature>
<dbReference type="eggNOG" id="COG2508">
    <property type="taxonomic scope" value="Bacteria"/>
</dbReference>
<evidence type="ECO:0000256" key="1">
    <source>
        <dbReference type="ARBA" id="ARBA00006754"/>
    </source>
</evidence>
<evidence type="ECO:0000313" key="5">
    <source>
        <dbReference type="EMBL" id="CDO09054.1"/>
    </source>
</evidence>
<evidence type="ECO:0000259" key="4">
    <source>
        <dbReference type="Pfam" id="PF17853"/>
    </source>
</evidence>
<dbReference type="Pfam" id="PF07905">
    <property type="entry name" value="PucR"/>
    <property type="match status" value="1"/>
</dbReference>
<dbReference type="Pfam" id="PF17853">
    <property type="entry name" value="GGDEF_2"/>
    <property type="match status" value="1"/>
</dbReference>
<dbReference type="InterPro" id="IPR012914">
    <property type="entry name" value="PucR_dom"/>
</dbReference>
<accession>W9ATI2</accession>
<keyword evidence="6" id="KW-1185">Reference proteome</keyword>
<dbReference type="EMBL" id="CCBB010000003">
    <property type="protein sequence ID" value="CDO09054.1"/>
    <property type="molecule type" value="Genomic_DNA"/>
</dbReference>
<protein>
    <submittedName>
        <fullName evidence="5">Purine catabolism PurC domain-containing protein</fullName>
    </submittedName>
</protein>
<dbReference type="Gene3D" id="1.10.10.2840">
    <property type="entry name" value="PucR C-terminal helix-turn-helix domain"/>
    <property type="match status" value="1"/>
</dbReference>
<dbReference type="InterPro" id="IPR042070">
    <property type="entry name" value="PucR_C-HTH_sf"/>
</dbReference>
<dbReference type="InterPro" id="IPR025736">
    <property type="entry name" value="PucR_C-HTH_dom"/>
</dbReference>
<feature type="domain" description="Purine catabolism PurC-like" evidence="2">
    <location>
        <begin position="8"/>
        <end position="125"/>
    </location>
</feature>
<reference evidence="5" key="1">
    <citation type="submission" date="2014-03" db="EMBL/GenBank/DDBJ databases">
        <title>Draft Genome Sequence of Mycobacterium cosmeticum DSM 44829.</title>
        <authorList>
            <person name="Croce O."/>
            <person name="Robert C."/>
            <person name="Raoult D."/>
            <person name="Drancourt M."/>
        </authorList>
    </citation>
    <scope>NUCLEOTIDE SEQUENCE [LARGE SCALE GENOMIC DNA]</scope>
    <source>
        <strain evidence="5">DSM 44829</strain>
    </source>
</reference>
<dbReference type="STRING" id="258533.BN977_03874"/>
<feature type="domain" description="CdaR GGDEF-like" evidence="4">
    <location>
        <begin position="290"/>
        <end position="389"/>
    </location>
</feature>
<dbReference type="OrthoDB" id="8450798at2"/>
<evidence type="ECO:0000259" key="3">
    <source>
        <dbReference type="Pfam" id="PF13556"/>
    </source>
</evidence>
<name>W9ATI2_MYCCO</name>
<reference evidence="5" key="2">
    <citation type="submission" date="2014-03" db="EMBL/GenBank/DDBJ databases">
        <authorList>
            <person name="Urmite Genomes"/>
        </authorList>
    </citation>
    <scope>NUCLEOTIDE SEQUENCE</scope>
    <source>
        <strain evidence="5">DSM 44829</strain>
    </source>
</reference>
<dbReference type="PANTHER" id="PTHR33744:SF1">
    <property type="entry name" value="DNA-BINDING TRANSCRIPTIONAL ACTIVATOR ADER"/>
    <property type="match status" value="1"/>
</dbReference>
<comment type="similarity">
    <text evidence="1">Belongs to the CdaR family.</text>
</comment>
<evidence type="ECO:0000259" key="2">
    <source>
        <dbReference type="Pfam" id="PF07905"/>
    </source>
</evidence>
<organism evidence="5 6">
    <name type="scientific">Mycolicibacterium cosmeticum</name>
    <dbReference type="NCBI Taxonomy" id="258533"/>
    <lineage>
        <taxon>Bacteria</taxon>
        <taxon>Bacillati</taxon>
        <taxon>Actinomycetota</taxon>
        <taxon>Actinomycetes</taxon>
        <taxon>Mycobacteriales</taxon>
        <taxon>Mycobacteriaceae</taxon>
        <taxon>Mycolicibacterium</taxon>
    </lineage>
</organism>
<sequence>MAITPRDLVKAKGLGLTLAAGARGADREVTWAHAIELADPTPYLSGGELVMTTGINIGRDDAAQFDYVARLSSAGITALAVDTGTTLTDIPAGIIAAANQLGLPVLKVPASTPFIAITRVVIDALKAAELRAVQEVVDQQEVLARATLRGGIPGVVTALAEGLSAGVVVVDVDGRVLAAAGADHERVTALLTGPPQPIGSSRGHAGRVITDGEAFVVVQSLRAAQALRGYLAVRTTAPLSTTARLLVAHAVSLVSIAIEKPARVVDAEQRLRSAVTRTVLAGGDIDRGVLRYFGFDPAGDVVVLLLTGIGPVLAAEHHAGRLLDGVGPYLLAADDQDIVVIVPASTKRRVLGLHGQLAKQLNGLGGGLSRPTRLADLKVAVAQARIAATAGAHGTFTDFGELGAYGVLLGARTPAELRVLAGLLDPLIGQRDDLVGALTAFLERNGQVEAAAADLGIHRHTVRNRMQRISHLLGDDLTSADTRAQLWMAIKAHQLLAVRNVGQD</sequence>
<dbReference type="InterPro" id="IPR051448">
    <property type="entry name" value="CdaR-like_regulators"/>
</dbReference>